<dbReference type="Pfam" id="PF13472">
    <property type="entry name" value="Lipase_GDSL_2"/>
    <property type="match status" value="1"/>
</dbReference>
<dbReference type="GO" id="GO:0016787">
    <property type="term" value="F:hydrolase activity"/>
    <property type="evidence" value="ECO:0007669"/>
    <property type="project" value="UniProtKB-KW"/>
</dbReference>
<feature type="transmembrane region" description="Helical" evidence="2">
    <location>
        <begin position="237"/>
        <end position="257"/>
    </location>
</feature>
<organism evidence="5 6">
    <name type="scientific">Polyangium sorediatum</name>
    <dbReference type="NCBI Taxonomy" id="889274"/>
    <lineage>
        <taxon>Bacteria</taxon>
        <taxon>Pseudomonadati</taxon>
        <taxon>Myxococcota</taxon>
        <taxon>Polyangia</taxon>
        <taxon>Polyangiales</taxon>
        <taxon>Polyangiaceae</taxon>
        <taxon>Polyangium</taxon>
    </lineage>
</organism>
<dbReference type="Gene3D" id="3.40.50.1110">
    <property type="entry name" value="SGNH hydrolase"/>
    <property type="match status" value="1"/>
</dbReference>
<feature type="region of interest" description="Disordered" evidence="1">
    <location>
        <begin position="133"/>
        <end position="154"/>
    </location>
</feature>
<evidence type="ECO:0000256" key="1">
    <source>
        <dbReference type="SAM" id="MobiDB-lite"/>
    </source>
</evidence>
<dbReference type="InterPro" id="IPR013830">
    <property type="entry name" value="SGNH_hydro"/>
</dbReference>
<feature type="chain" id="PRO_5047334550" evidence="3">
    <location>
        <begin position="21"/>
        <end position="567"/>
    </location>
</feature>
<gene>
    <name evidence="5" type="ORF">QHF89_45480</name>
</gene>
<dbReference type="Proteomes" id="UP001160301">
    <property type="component" value="Unassembled WGS sequence"/>
</dbReference>
<accession>A0ABT6P898</accession>
<keyword evidence="2" id="KW-1133">Transmembrane helix</keyword>
<evidence type="ECO:0000313" key="5">
    <source>
        <dbReference type="EMBL" id="MDI1436843.1"/>
    </source>
</evidence>
<evidence type="ECO:0000313" key="6">
    <source>
        <dbReference type="Proteomes" id="UP001160301"/>
    </source>
</evidence>
<keyword evidence="2" id="KW-0472">Membrane</keyword>
<comment type="caution">
    <text evidence="5">The sequence shown here is derived from an EMBL/GenBank/DDBJ whole genome shotgun (WGS) entry which is preliminary data.</text>
</comment>
<feature type="transmembrane region" description="Helical" evidence="2">
    <location>
        <begin position="264"/>
        <end position="283"/>
    </location>
</feature>
<dbReference type="RefSeq" id="WP_136970390.1">
    <property type="nucleotide sequence ID" value="NZ_JARZHI010000095.1"/>
</dbReference>
<protein>
    <submittedName>
        <fullName evidence="5">SGNH/GDSL hydrolase family protein</fullName>
    </submittedName>
</protein>
<keyword evidence="6" id="KW-1185">Reference proteome</keyword>
<feature type="signal peptide" evidence="3">
    <location>
        <begin position="1"/>
        <end position="20"/>
    </location>
</feature>
<proteinExistence type="predicted"/>
<keyword evidence="3" id="KW-0732">Signal</keyword>
<keyword evidence="5" id="KW-0378">Hydrolase</keyword>
<evidence type="ECO:0000256" key="3">
    <source>
        <dbReference type="SAM" id="SignalP"/>
    </source>
</evidence>
<evidence type="ECO:0000259" key="4">
    <source>
        <dbReference type="Pfam" id="PF13472"/>
    </source>
</evidence>
<dbReference type="EMBL" id="JARZHI010000095">
    <property type="protein sequence ID" value="MDI1436843.1"/>
    <property type="molecule type" value="Genomic_DNA"/>
</dbReference>
<dbReference type="SUPFAM" id="SSF52266">
    <property type="entry name" value="SGNH hydrolase"/>
    <property type="match status" value="1"/>
</dbReference>
<reference evidence="5 6" key="1">
    <citation type="submission" date="2023-04" db="EMBL/GenBank/DDBJ databases">
        <title>The genome sequence of Polyangium sorediatum DSM14670.</title>
        <authorList>
            <person name="Zhang X."/>
        </authorList>
    </citation>
    <scope>NUCLEOTIDE SEQUENCE [LARGE SCALE GENOMIC DNA]</scope>
    <source>
        <strain evidence="5 6">DSM 14670</strain>
    </source>
</reference>
<keyword evidence="2" id="KW-0812">Transmembrane</keyword>
<dbReference type="CDD" id="cd00229">
    <property type="entry name" value="SGNH_hydrolase"/>
    <property type="match status" value="1"/>
</dbReference>
<feature type="transmembrane region" description="Helical" evidence="2">
    <location>
        <begin position="160"/>
        <end position="182"/>
    </location>
</feature>
<name>A0ABT6P898_9BACT</name>
<feature type="transmembrane region" description="Helical" evidence="2">
    <location>
        <begin position="203"/>
        <end position="225"/>
    </location>
</feature>
<dbReference type="InterPro" id="IPR036514">
    <property type="entry name" value="SGNH_hydro_sf"/>
</dbReference>
<sequence>MLRSFVACLILFLLPRAADAAETGETPGTTCAPPVKAWIAACADAEHLGLTAFDCFADQGSLTHVIVEVKGEAALRVDIARDGSRSFRRVGQAGLSPLGQFEDWNAEPEPRRRALDALGACLARDATFLASAAITPPDKPPTPPPPEVRPPGPPGRTPVAWPWLLVTGLAGAALGLGGSTLWRRRRASVGDVSKKDVASDKRFHAPPASVLLFLGSVVLVELWAIRAADADFFMPDPFHFIVVGAALVFVLAGFVRWPQVRRGLVTLTIAAPLTLLLMEWRLAEADVRNQHVAPSNDGLLRYTYRPGYAIEESEGERIVVTEDGLWDVPHVVPKPPGVLRVVVLGDSVPNDPSIPFRRRFPRQLEALLAQKAPAGQKVEVVNVSCEGYNTVQEVRLLESVGLRYEPDLVVLAYVLNDPFLQNGGYRRIGNSFFAFQFVNVMVRRKCLLFEEMHAGYTFDLVVRASLSRLRLLADKHHFQVLVAPLPLVEPFDDPSCLAVYDKVVGAAREQGFEAGRVVDAFRGEDHRAFLKPKDALDITHPNAEGHDRMARRLSELTAPLLFQRTAP</sequence>
<feature type="compositionally biased region" description="Pro residues" evidence="1">
    <location>
        <begin position="137"/>
        <end position="154"/>
    </location>
</feature>
<feature type="domain" description="SGNH hydrolase-type esterase" evidence="4">
    <location>
        <begin position="343"/>
        <end position="547"/>
    </location>
</feature>
<evidence type="ECO:0000256" key="2">
    <source>
        <dbReference type="SAM" id="Phobius"/>
    </source>
</evidence>